<gene>
    <name evidence="2" type="primary">LOC112858185</name>
</gene>
<dbReference type="RefSeq" id="XP_025777359.1">
    <property type="nucleotide sequence ID" value="XM_025921574.1"/>
</dbReference>
<proteinExistence type="predicted"/>
<protein>
    <submittedName>
        <fullName evidence="2">60S acidic ribosomal protein P1-like</fullName>
    </submittedName>
</protein>
<organism evidence="1 2">
    <name type="scientific">Puma concolor</name>
    <name type="common">Mountain lion</name>
    <name type="synonym">Felis concolor</name>
    <dbReference type="NCBI Taxonomy" id="9696"/>
    <lineage>
        <taxon>Eukaryota</taxon>
        <taxon>Metazoa</taxon>
        <taxon>Chordata</taxon>
        <taxon>Craniata</taxon>
        <taxon>Vertebrata</taxon>
        <taxon>Euteleostomi</taxon>
        <taxon>Mammalia</taxon>
        <taxon>Eutheria</taxon>
        <taxon>Laurasiatheria</taxon>
        <taxon>Carnivora</taxon>
        <taxon>Feliformia</taxon>
        <taxon>Felidae</taxon>
        <taxon>Felinae</taxon>
        <taxon>Puma</taxon>
    </lineage>
</organism>
<keyword evidence="1" id="KW-1185">Reference proteome</keyword>
<dbReference type="KEGG" id="pcoo:112858185"/>
<dbReference type="Proteomes" id="UP000515131">
    <property type="component" value="Unplaced"/>
</dbReference>
<sequence>MASVLELARSNSALILQNNEVMALANVSIRSLISKVGARGPAPAVSATPQEVPLFPLLQSLAVKEVEAKKGESEESDDMGFGLFHYASSTDLKRSCMYPFLLEHCCGHMNKLRLTYRIMKYVAQSPPLPQPTDQSSTAYLPCS</sequence>
<evidence type="ECO:0000313" key="1">
    <source>
        <dbReference type="Proteomes" id="UP000515131"/>
    </source>
</evidence>
<reference evidence="2" key="1">
    <citation type="submission" date="2025-08" db="UniProtKB">
        <authorList>
            <consortium name="RefSeq"/>
        </authorList>
    </citation>
    <scope>IDENTIFICATION</scope>
    <source>
        <tissue evidence="2">Blood</tissue>
    </source>
</reference>
<dbReference type="AlphaFoldDB" id="A0A6P6HNK2"/>
<name>A0A6P6HNK2_PUMCO</name>
<accession>A0A6P6HNK2</accession>
<evidence type="ECO:0000313" key="2">
    <source>
        <dbReference type="RefSeq" id="XP_025777359.1"/>
    </source>
</evidence>
<dbReference type="GeneID" id="112858185"/>